<dbReference type="PANTHER" id="PTHR43649">
    <property type="entry name" value="ARABINOSE-BINDING PROTEIN-RELATED"/>
    <property type="match status" value="1"/>
</dbReference>
<evidence type="ECO:0000313" key="5">
    <source>
        <dbReference type="EMBL" id="BAJ62931.1"/>
    </source>
</evidence>
<evidence type="ECO:0000256" key="1">
    <source>
        <dbReference type="ARBA" id="ARBA00008520"/>
    </source>
</evidence>
<gene>
    <name evidence="5" type="ordered locus">ANT_08970</name>
</gene>
<dbReference type="InterPro" id="IPR050490">
    <property type="entry name" value="Bact_solute-bd_prot1"/>
</dbReference>
<dbReference type="PROSITE" id="PS51257">
    <property type="entry name" value="PROKAR_LIPOPROTEIN"/>
    <property type="match status" value="1"/>
</dbReference>
<sequence length="445" mass="48617">MNRFVHSMLVVLLVFGLLAGCTPAATPQQPAEPTKAEQPQQVTLKVWDILVNPTEDEVAKTLIAEFEASHPGVKIERETMTFDQMKSRAKLGLSAADGPDVAQINQGYSDMGALVAANLLVDLTPYAKKYGWDKKLSPGIVARNSFTPDGKTLGEGNLYGVPITAELVGVFYNKEHFEKAGVTVPKTFAEFEAALEKFKSAGIVPINYGSLDGFVNIHVFAEIQNLKIDRAYLDDFIYGRNNVSFNIPANVEAAAKMQEWVKKGYFTPDFSGIGYDDSLAAFRSGQGAMMITGSWISGDAIAQAPGKFGFFLMPPLEEGGKRMSTGGTSTAFAIRKGTANEELAAQYIDWMVSDRAAQLWAEKGIVPVGKVEVKDADPLFVDLLKAWAYLNENDLVGHYLDWATPTFYDTIVAAFAELMALKITPEGFVQKVEADYAAYLKTRNP</sequence>
<evidence type="ECO:0000256" key="3">
    <source>
        <dbReference type="ARBA" id="ARBA00022729"/>
    </source>
</evidence>
<protein>
    <submittedName>
        <fullName evidence="5">ABC transporter substrate binding protein</fullName>
    </submittedName>
</protein>
<dbReference type="Proteomes" id="UP000008922">
    <property type="component" value="Chromosome"/>
</dbReference>
<dbReference type="RefSeq" id="WP_013559323.1">
    <property type="nucleotide sequence ID" value="NC_014960.1"/>
</dbReference>
<dbReference type="KEGG" id="atm:ANT_08970"/>
<keyword evidence="2" id="KW-0813">Transport</keyword>
<proteinExistence type="inferred from homology"/>
<dbReference type="InterPro" id="IPR006061">
    <property type="entry name" value="SBP_1_CS"/>
</dbReference>
<dbReference type="STRING" id="926569.ANT_08970"/>
<dbReference type="SUPFAM" id="SSF53850">
    <property type="entry name" value="Periplasmic binding protein-like II"/>
    <property type="match status" value="1"/>
</dbReference>
<evidence type="ECO:0000256" key="2">
    <source>
        <dbReference type="ARBA" id="ARBA00022448"/>
    </source>
</evidence>
<keyword evidence="6" id="KW-1185">Reference proteome</keyword>
<reference evidence="5 6" key="1">
    <citation type="submission" date="2010-12" db="EMBL/GenBank/DDBJ databases">
        <title>Whole genome sequence of Anaerolinea thermophila UNI-1.</title>
        <authorList>
            <person name="Narita-Yamada S."/>
            <person name="Kishi E."/>
            <person name="Watanabe Y."/>
            <person name="Takasaki K."/>
            <person name="Ankai A."/>
            <person name="Oguchi A."/>
            <person name="Fukui S."/>
            <person name="Takahashi M."/>
            <person name="Yashiro I."/>
            <person name="Hosoyama A."/>
            <person name="Sekiguchi Y."/>
            <person name="Hanada S."/>
            <person name="Fujita N."/>
        </authorList>
    </citation>
    <scope>NUCLEOTIDE SEQUENCE [LARGE SCALE GENOMIC DNA]</scope>
    <source>
        <strain evidence="6">DSM 14523 / JCM 11388 / NBRC 100420 / UNI-1</strain>
    </source>
</reference>
<dbReference type="PROSITE" id="PS01037">
    <property type="entry name" value="SBP_BACTERIAL_1"/>
    <property type="match status" value="1"/>
</dbReference>
<organism evidence="5 6">
    <name type="scientific">Anaerolinea thermophila (strain DSM 14523 / JCM 11388 / NBRC 100420 / UNI-1)</name>
    <dbReference type="NCBI Taxonomy" id="926569"/>
    <lineage>
        <taxon>Bacteria</taxon>
        <taxon>Bacillati</taxon>
        <taxon>Chloroflexota</taxon>
        <taxon>Anaerolineae</taxon>
        <taxon>Anaerolineales</taxon>
        <taxon>Anaerolineaceae</taxon>
        <taxon>Anaerolinea</taxon>
    </lineage>
</organism>
<evidence type="ECO:0000313" key="6">
    <source>
        <dbReference type="Proteomes" id="UP000008922"/>
    </source>
</evidence>
<dbReference type="HOGENOM" id="CLU_031285_12_1_0"/>
<dbReference type="eggNOG" id="COG1653">
    <property type="taxonomic scope" value="Bacteria"/>
</dbReference>
<comment type="similarity">
    <text evidence="1">Belongs to the bacterial solute-binding protein 1 family.</text>
</comment>
<dbReference type="GO" id="GO:0055085">
    <property type="term" value="P:transmembrane transport"/>
    <property type="evidence" value="ECO:0007669"/>
    <property type="project" value="InterPro"/>
</dbReference>
<feature type="chain" id="PRO_5003225444" evidence="4">
    <location>
        <begin position="25"/>
        <end position="445"/>
    </location>
</feature>
<accession>E8N3B7</accession>
<dbReference type="OrthoDB" id="9798191at2"/>
<dbReference type="EMBL" id="AP012029">
    <property type="protein sequence ID" value="BAJ62931.1"/>
    <property type="molecule type" value="Genomic_DNA"/>
</dbReference>
<dbReference type="CDD" id="cd14749">
    <property type="entry name" value="PBP2_XBP1_like"/>
    <property type="match status" value="1"/>
</dbReference>
<keyword evidence="3 4" id="KW-0732">Signal</keyword>
<feature type="signal peptide" evidence="4">
    <location>
        <begin position="1"/>
        <end position="24"/>
    </location>
</feature>
<evidence type="ECO:0000256" key="4">
    <source>
        <dbReference type="SAM" id="SignalP"/>
    </source>
</evidence>
<name>E8N3B7_ANATU</name>
<dbReference type="InParanoid" id="E8N3B7"/>
<dbReference type="AlphaFoldDB" id="E8N3B7"/>
<dbReference type="InterPro" id="IPR006059">
    <property type="entry name" value="SBP"/>
</dbReference>
<dbReference type="Gene3D" id="3.40.190.10">
    <property type="entry name" value="Periplasmic binding protein-like II"/>
    <property type="match status" value="2"/>
</dbReference>
<dbReference type="Pfam" id="PF01547">
    <property type="entry name" value="SBP_bac_1"/>
    <property type="match status" value="1"/>
</dbReference>